<sequence length="43" mass="5050">MYPDRDAVVKKELSRRRRTRSLDTMAAEMSFLRRVAGRAPLEI</sequence>
<keyword evidence="2" id="KW-1185">Reference proteome</keyword>
<gene>
    <name evidence="1" type="ORF">L3Q82_014299</name>
</gene>
<reference evidence="1" key="1">
    <citation type="submission" date="2022-04" db="EMBL/GenBank/DDBJ databases">
        <title>Jade perch genome.</title>
        <authorList>
            <person name="Chao B."/>
        </authorList>
    </citation>
    <scope>NUCLEOTIDE SEQUENCE</scope>
    <source>
        <strain evidence="1">CB-2022</strain>
    </source>
</reference>
<comment type="caution">
    <text evidence="1">The sequence shown here is derived from an EMBL/GenBank/DDBJ whole genome shotgun (WGS) entry which is preliminary data.</text>
</comment>
<accession>A0ACB8VWZ4</accession>
<evidence type="ECO:0000313" key="2">
    <source>
        <dbReference type="Proteomes" id="UP000831701"/>
    </source>
</evidence>
<feature type="non-terminal residue" evidence="1">
    <location>
        <position position="43"/>
    </location>
</feature>
<dbReference type="Proteomes" id="UP000831701">
    <property type="component" value="Chromosome 17"/>
</dbReference>
<evidence type="ECO:0000313" key="1">
    <source>
        <dbReference type="EMBL" id="KAI3359970.1"/>
    </source>
</evidence>
<proteinExistence type="predicted"/>
<dbReference type="EMBL" id="CM041547">
    <property type="protein sequence ID" value="KAI3359970.1"/>
    <property type="molecule type" value="Genomic_DNA"/>
</dbReference>
<organism evidence="1 2">
    <name type="scientific">Scortum barcoo</name>
    <name type="common">barcoo grunter</name>
    <dbReference type="NCBI Taxonomy" id="214431"/>
    <lineage>
        <taxon>Eukaryota</taxon>
        <taxon>Metazoa</taxon>
        <taxon>Chordata</taxon>
        <taxon>Craniata</taxon>
        <taxon>Vertebrata</taxon>
        <taxon>Euteleostomi</taxon>
        <taxon>Actinopterygii</taxon>
        <taxon>Neopterygii</taxon>
        <taxon>Teleostei</taxon>
        <taxon>Neoteleostei</taxon>
        <taxon>Acanthomorphata</taxon>
        <taxon>Eupercaria</taxon>
        <taxon>Centrarchiformes</taxon>
        <taxon>Terapontoidei</taxon>
        <taxon>Terapontidae</taxon>
        <taxon>Scortum</taxon>
    </lineage>
</organism>
<name>A0ACB8VWZ4_9TELE</name>
<protein>
    <submittedName>
        <fullName evidence="1">Uncharacterized protein</fullName>
    </submittedName>
</protein>